<accession>A3ZNN5</accession>
<dbReference type="STRING" id="314230.DSM3645_17300"/>
<dbReference type="NCBIfam" id="TIGR04294">
    <property type="entry name" value="pre_pil_HX9DG"/>
    <property type="match status" value="1"/>
</dbReference>
<evidence type="ECO:0000313" key="2">
    <source>
        <dbReference type="EMBL" id="EAQ81930.1"/>
    </source>
</evidence>
<protein>
    <recommendedName>
        <fullName evidence="1">DUF1559 domain-containing protein</fullName>
    </recommendedName>
</protein>
<dbReference type="SUPFAM" id="SSF54523">
    <property type="entry name" value="Pili subunits"/>
    <property type="match status" value="1"/>
</dbReference>
<dbReference type="AlphaFoldDB" id="A3ZNN5"/>
<dbReference type="eggNOG" id="COG2165">
    <property type="taxonomic scope" value="Bacteria"/>
</dbReference>
<comment type="caution">
    <text evidence="2">The sequence shown here is derived from an EMBL/GenBank/DDBJ whole genome shotgun (WGS) entry which is preliminary data.</text>
</comment>
<dbReference type="RefSeq" id="WP_002651358.1">
    <property type="nucleotide sequence ID" value="NZ_CH672376.1"/>
</dbReference>
<feature type="domain" description="DUF1559" evidence="1">
    <location>
        <begin position="32"/>
        <end position="288"/>
    </location>
</feature>
<dbReference type="Proteomes" id="UP000004358">
    <property type="component" value="Unassembled WGS sequence"/>
</dbReference>
<dbReference type="HOGENOM" id="CLU_041661_0_0_0"/>
<dbReference type="InterPro" id="IPR012902">
    <property type="entry name" value="N_methyl_site"/>
</dbReference>
<name>A3ZNN5_9BACT</name>
<dbReference type="NCBIfam" id="TIGR02532">
    <property type="entry name" value="IV_pilin_GFxxxE"/>
    <property type="match status" value="1"/>
</dbReference>
<dbReference type="EMBL" id="AANZ01000003">
    <property type="protein sequence ID" value="EAQ81930.1"/>
    <property type="molecule type" value="Genomic_DNA"/>
</dbReference>
<dbReference type="InterPro" id="IPR027558">
    <property type="entry name" value="Pre_pil_HX9DG_C"/>
</dbReference>
<proteinExistence type="predicted"/>
<evidence type="ECO:0000259" key="1">
    <source>
        <dbReference type="Pfam" id="PF07596"/>
    </source>
</evidence>
<dbReference type="Pfam" id="PF07596">
    <property type="entry name" value="SBP_bac_10"/>
    <property type="match status" value="1"/>
</dbReference>
<dbReference type="Pfam" id="PF07963">
    <property type="entry name" value="N_methyl"/>
    <property type="match status" value="1"/>
</dbReference>
<reference evidence="2 3" key="1">
    <citation type="submission" date="2006-02" db="EMBL/GenBank/DDBJ databases">
        <authorList>
            <person name="Amann R."/>
            <person name="Ferriera S."/>
            <person name="Johnson J."/>
            <person name="Kravitz S."/>
            <person name="Halpern A."/>
            <person name="Remington K."/>
            <person name="Beeson K."/>
            <person name="Tran B."/>
            <person name="Rogers Y.-H."/>
            <person name="Friedman R."/>
            <person name="Venter J.C."/>
        </authorList>
    </citation>
    <scope>NUCLEOTIDE SEQUENCE [LARGE SCALE GENOMIC DNA]</scope>
    <source>
        <strain evidence="2 3">DSM 3645</strain>
    </source>
</reference>
<sequence>MVRKKSGFTLVELLVVIAIIGVLIALLLPAVQQAREAARRMSCTNNLKQLILGLHNYHDTHLKFPPGMIYRDPLPGTTATKRTPFCIHLYPYIEQRAAYDLFDHNTSWHEGGANHKTVRTTPVPAWQCPSDRDAVILDTAALWGDPGASIKGNYGLNWGRNTFIDQGEKSPFNNLFGANFRDINDGTTNTLAMMEMLKPASEAKEYRAWIWNDEPDAYCLMTRVGPNSGANDLTDLCIHEPGRLPCTGLGTTAPAKLNASVASRSMHPGGVQVSLCDGSVRFISETIQLTTWQNLSSMAGGEVVSEF</sequence>
<evidence type="ECO:0000313" key="3">
    <source>
        <dbReference type="Proteomes" id="UP000004358"/>
    </source>
</evidence>
<dbReference type="InterPro" id="IPR011453">
    <property type="entry name" value="DUF1559"/>
</dbReference>
<dbReference type="PANTHER" id="PTHR30093">
    <property type="entry name" value="GENERAL SECRETION PATHWAY PROTEIN G"/>
    <property type="match status" value="1"/>
</dbReference>
<dbReference type="PROSITE" id="PS00409">
    <property type="entry name" value="PROKAR_NTER_METHYL"/>
    <property type="match status" value="1"/>
</dbReference>
<dbReference type="Gene3D" id="3.30.700.10">
    <property type="entry name" value="Glycoprotein, Type 4 Pilin"/>
    <property type="match status" value="1"/>
</dbReference>
<organism evidence="2 3">
    <name type="scientific">Blastopirellula marina DSM 3645</name>
    <dbReference type="NCBI Taxonomy" id="314230"/>
    <lineage>
        <taxon>Bacteria</taxon>
        <taxon>Pseudomonadati</taxon>
        <taxon>Planctomycetota</taxon>
        <taxon>Planctomycetia</taxon>
        <taxon>Pirellulales</taxon>
        <taxon>Pirellulaceae</taxon>
        <taxon>Blastopirellula</taxon>
    </lineage>
</organism>
<gene>
    <name evidence="2" type="ORF">DSM3645_17300</name>
</gene>
<dbReference type="PANTHER" id="PTHR30093:SF2">
    <property type="entry name" value="TYPE II SECRETION SYSTEM PROTEIN H"/>
    <property type="match status" value="1"/>
</dbReference>
<dbReference type="OrthoDB" id="270727at2"/>
<dbReference type="InterPro" id="IPR045584">
    <property type="entry name" value="Pilin-like"/>
</dbReference>